<accession>A0A3G6J6U6</accession>
<sequence>MLCSAQRDASMLLTSSSHSANGKALYTVVGTKHGLLDVNLSARAILTRYVVDDGLAPAPSVLEQMKESTD</sequence>
<keyword evidence="2" id="KW-1185">Reference proteome</keyword>
<gene>
    <name evidence="1" type="ORF">CCHOA_05710</name>
</gene>
<organism evidence="1 2">
    <name type="scientific">Corynebacterium choanae</name>
    <dbReference type="NCBI Taxonomy" id="1862358"/>
    <lineage>
        <taxon>Bacteria</taxon>
        <taxon>Bacillati</taxon>
        <taxon>Actinomycetota</taxon>
        <taxon>Actinomycetes</taxon>
        <taxon>Mycobacteriales</taxon>
        <taxon>Corynebacteriaceae</taxon>
        <taxon>Corynebacterium</taxon>
    </lineage>
</organism>
<reference evidence="1 2" key="1">
    <citation type="submission" date="2018-11" db="EMBL/GenBank/DDBJ databases">
        <authorList>
            <person name="Kleinhagauer T."/>
            <person name="Glaeser S.P."/>
            <person name="Spergser J."/>
            <person name="Ruckert C."/>
            <person name="Kaempfer P."/>
            <person name="Busse H.-J."/>
        </authorList>
    </citation>
    <scope>NUCLEOTIDE SEQUENCE [LARGE SCALE GENOMIC DNA]</scope>
    <source>
        <strain evidence="1 2">200CH</strain>
    </source>
</reference>
<evidence type="ECO:0000313" key="2">
    <source>
        <dbReference type="Proteomes" id="UP000269019"/>
    </source>
</evidence>
<proteinExistence type="predicted"/>
<name>A0A3G6J6U6_9CORY</name>
<dbReference type="EMBL" id="CP033896">
    <property type="protein sequence ID" value="AZA13542.1"/>
    <property type="molecule type" value="Genomic_DNA"/>
</dbReference>
<dbReference type="Proteomes" id="UP000269019">
    <property type="component" value="Chromosome"/>
</dbReference>
<protein>
    <submittedName>
        <fullName evidence="1">Uncharacterized protein</fullName>
    </submittedName>
</protein>
<dbReference type="KEGG" id="ccho:CCHOA_05710"/>
<evidence type="ECO:0000313" key="1">
    <source>
        <dbReference type="EMBL" id="AZA13542.1"/>
    </source>
</evidence>
<dbReference type="AlphaFoldDB" id="A0A3G6J6U6"/>